<accession>A0A2R5EGP8</accession>
<keyword evidence="6" id="KW-1133">Transmembrane helix</keyword>
<evidence type="ECO:0000256" key="2">
    <source>
        <dbReference type="ARBA" id="ARBA00022475"/>
    </source>
</evidence>
<dbReference type="InterPro" id="IPR036890">
    <property type="entry name" value="HATPase_C_sf"/>
</dbReference>
<dbReference type="CDD" id="cd06225">
    <property type="entry name" value="HAMP"/>
    <property type="match status" value="1"/>
</dbReference>
<evidence type="ECO:0000256" key="5">
    <source>
        <dbReference type="ARBA" id="ARBA00023136"/>
    </source>
</evidence>
<gene>
    <name evidence="8" type="ORF">PAT3040_00225</name>
</gene>
<dbReference type="AlphaFoldDB" id="A0A2R5EGP8"/>
<dbReference type="RefSeq" id="WP_108991196.1">
    <property type="nucleotide sequence ID" value="NZ_BDQX01000019.1"/>
</dbReference>
<feature type="domain" description="HAMP" evidence="7">
    <location>
        <begin position="310"/>
        <end position="362"/>
    </location>
</feature>
<dbReference type="PROSITE" id="PS50885">
    <property type="entry name" value="HAMP"/>
    <property type="match status" value="1"/>
</dbReference>
<evidence type="ECO:0000256" key="6">
    <source>
        <dbReference type="SAM" id="Phobius"/>
    </source>
</evidence>
<dbReference type="Proteomes" id="UP000245202">
    <property type="component" value="Unassembled WGS sequence"/>
</dbReference>
<keyword evidence="3" id="KW-0597">Phosphoprotein</keyword>
<evidence type="ECO:0000256" key="3">
    <source>
        <dbReference type="ARBA" id="ARBA00022553"/>
    </source>
</evidence>
<dbReference type="SMART" id="SM00304">
    <property type="entry name" value="HAMP"/>
    <property type="match status" value="1"/>
</dbReference>
<proteinExistence type="predicted"/>
<comment type="subcellular location">
    <subcellularLocation>
        <location evidence="1">Cell membrane</location>
        <topology evidence="1">Multi-pass membrane protein</topology>
    </subcellularLocation>
</comment>
<dbReference type="EMBL" id="BDQX01000019">
    <property type="protein sequence ID" value="GBG05740.1"/>
    <property type="molecule type" value="Genomic_DNA"/>
</dbReference>
<evidence type="ECO:0000259" key="7">
    <source>
        <dbReference type="PROSITE" id="PS50885"/>
    </source>
</evidence>
<feature type="transmembrane region" description="Helical" evidence="6">
    <location>
        <begin position="289"/>
        <end position="309"/>
    </location>
</feature>
<dbReference type="GO" id="GO:0005886">
    <property type="term" value="C:plasma membrane"/>
    <property type="evidence" value="ECO:0007669"/>
    <property type="project" value="UniProtKB-SubCell"/>
</dbReference>
<dbReference type="SUPFAM" id="SSF158472">
    <property type="entry name" value="HAMP domain-like"/>
    <property type="match status" value="1"/>
</dbReference>
<name>A0A2R5EGP8_9BACL</name>
<keyword evidence="8" id="KW-0418">Kinase</keyword>
<reference evidence="8 9" key="1">
    <citation type="submission" date="2017-08" db="EMBL/GenBank/DDBJ databases">
        <title>Substantial Increase in Enzyme Production by Combined Drug-Resistance Mutations in Paenibacillus agaridevorans.</title>
        <authorList>
            <person name="Tanaka Y."/>
            <person name="Funane K."/>
            <person name="Hosaka T."/>
            <person name="Shiwa Y."/>
            <person name="Fujita N."/>
            <person name="Miyazaki T."/>
            <person name="Yoshikawa H."/>
            <person name="Murakami K."/>
            <person name="Kasahara K."/>
            <person name="Inaoka T."/>
            <person name="Hiraga Y."/>
            <person name="Ochi K."/>
        </authorList>
    </citation>
    <scope>NUCLEOTIDE SEQUENCE [LARGE SCALE GENOMIC DNA]</scope>
    <source>
        <strain evidence="8 9">T-3040</strain>
    </source>
</reference>
<dbReference type="SUPFAM" id="SSF55874">
    <property type="entry name" value="ATPase domain of HSP90 chaperone/DNA topoisomerase II/histidine kinase"/>
    <property type="match status" value="1"/>
</dbReference>
<comment type="caution">
    <text evidence="8">The sequence shown here is derived from an EMBL/GenBank/DDBJ whole genome shotgun (WGS) entry which is preliminary data.</text>
</comment>
<keyword evidence="2" id="KW-1003">Cell membrane</keyword>
<dbReference type="Gene3D" id="3.30.565.10">
    <property type="entry name" value="Histidine kinase-like ATPase, C-terminal domain"/>
    <property type="match status" value="1"/>
</dbReference>
<dbReference type="Pfam" id="PF06580">
    <property type="entry name" value="His_kinase"/>
    <property type="match status" value="1"/>
</dbReference>
<protein>
    <submittedName>
        <fullName evidence="8">Sensor histidine kinase</fullName>
    </submittedName>
</protein>
<keyword evidence="9" id="KW-1185">Reference proteome</keyword>
<organism evidence="8 9">
    <name type="scientific">Paenibacillus agaridevorans</name>
    <dbReference type="NCBI Taxonomy" id="171404"/>
    <lineage>
        <taxon>Bacteria</taxon>
        <taxon>Bacillati</taxon>
        <taxon>Bacillota</taxon>
        <taxon>Bacilli</taxon>
        <taxon>Bacillales</taxon>
        <taxon>Paenibacillaceae</taxon>
        <taxon>Paenibacillus</taxon>
    </lineage>
</organism>
<dbReference type="Pfam" id="PF00672">
    <property type="entry name" value="HAMP"/>
    <property type="match status" value="1"/>
</dbReference>
<keyword evidence="4" id="KW-0808">Transferase</keyword>
<evidence type="ECO:0000313" key="9">
    <source>
        <dbReference type="Proteomes" id="UP000245202"/>
    </source>
</evidence>
<dbReference type="PANTHER" id="PTHR34220">
    <property type="entry name" value="SENSOR HISTIDINE KINASE YPDA"/>
    <property type="match status" value="1"/>
</dbReference>
<dbReference type="PANTHER" id="PTHR34220:SF7">
    <property type="entry name" value="SENSOR HISTIDINE KINASE YPDA"/>
    <property type="match status" value="1"/>
</dbReference>
<dbReference type="Gene3D" id="6.10.340.10">
    <property type="match status" value="1"/>
</dbReference>
<dbReference type="InterPro" id="IPR050640">
    <property type="entry name" value="Bact_2-comp_sensor_kinase"/>
</dbReference>
<dbReference type="InterPro" id="IPR010559">
    <property type="entry name" value="Sig_transdc_His_kin_internal"/>
</dbReference>
<keyword evidence="6" id="KW-0812">Transmembrane</keyword>
<feature type="transmembrane region" description="Helical" evidence="6">
    <location>
        <begin position="12"/>
        <end position="33"/>
    </location>
</feature>
<dbReference type="GO" id="GO:0000155">
    <property type="term" value="F:phosphorelay sensor kinase activity"/>
    <property type="evidence" value="ECO:0007669"/>
    <property type="project" value="InterPro"/>
</dbReference>
<dbReference type="InterPro" id="IPR003660">
    <property type="entry name" value="HAMP_dom"/>
</dbReference>
<keyword evidence="5 6" id="KW-0472">Membrane</keyword>
<evidence type="ECO:0000313" key="8">
    <source>
        <dbReference type="EMBL" id="GBG05740.1"/>
    </source>
</evidence>
<sequence>MFIKQKTTLSVFMKLFLSFSAIIIALYFLYWMMNNAASKTIQTEIEQSLQSRVHFYHNSLETDIKRVIQLKNEYLHDNDLAKISFSREQMSDYEFAEAILRIKNRLLLLKTSSLYVEDVQVYIPLINRTISPEGYVANPTETEITQLRKSNLTAPLVNWQNKLLIVGFSPELISKDIEPIIVFKVQLSIPNIRSSLKQIDTTNKGGMIFIDHAHQWAIYGHNTPSEIEQALYAYYQNNEALLKTGTFYHQINDERYVVIAENSSLLNSTSLIYFPESDILKPLQNSKTWIWWISIASILILFGFSIWTYRLIQRPLLSLVLAFRKVEHGDLTVSIKRRRSDEFSYLYDRFNAMVSELNVLVKEVYEQKIRSQRAELKQLQSQINPHFLYNSYFVVHRLAKIPDIDNVVRISRHLGEYFRYITKNDRDAVTLKEELAHTLAYIQIQMYRFDQRIHTICEEIPDYCRDIYVPKLFLQPIIENAYEHGLKNTLQNGLVEISFKLADKDLYICVTDNGQELSSEQLQILQDKLSHPNDLADTTGMLNVHRRLQLIYGQQYGITLSRTEIGGLNVTLKLNTNPKTE</sequence>
<evidence type="ECO:0000256" key="4">
    <source>
        <dbReference type="ARBA" id="ARBA00022679"/>
    </source>
</evidence>
<evidence type="ECO:0000256" key="1">
    <source>
        <dbReference type="ARBA" id="ARBA00004651"/>
    </source>
</evidence>